<dbReference type="EMBL" id="JABDTM020020675">
    <property type="protein sequence ID" value="KAH0816934.1"/>
    <property type="molecule type" value="Genomic_DNA"/>
</dbReference>
<reference evidence="1" key="1">
    <citation type="journal article" date="2020" name="J Insects Food Feed">
        <title>The yellow mealworm (Tenebrio molitor) genome: a resource for the emerging insects as food and feed industry.</title>
        <authorList>
            <person name="Eriksson T."/>
            <person name="Andere A."/>
            <person name="Kelstrup H."/>
            <person name="Emery V."/>
            <person name="Picard C."/>
        </authorList>
    </citation>
    <scope>NUCLEOTIDE SEQUENCE</scope>
    <source>
        <strain evidence="1">Stoneville</strain>
        <tissue evidence="1">Whole head</tissue>
    </source>
</reference>
<name>A0A8J6HLN7_TENMO</name>
<proteinExistence type="predicted"/>
<evidence type="ECO:0000313" key="1">
    <source>
        <dbReference type="EMBL" id="KAH0816934.1"/>
    </source>
</evidence>
<protein>
    <submittedName>
        <fullName evidence="1">Uncharacterized protein</fullName>
    </submittedName>
</protein>
<organism evidence="1 2">
    <name type="scientific">Tenebrio molitor</name>
    <name type="common">Yellow mealworm beetle</name>
    <dbReference type="NCBI Taxonomy" id="7067"/>
    <lineage>
        <taxon>Eukaryota</taxon>
        <taxon>Metazoa</taxon>
        <taxon>Ecdysozoa</taxon>
        <taxon>Arthropoda</taxon>
        <taxon>Hexapoda</taxon>
        <taxon>Insecta</taxon>
        <taxon>Pterygota</taxon>
        <taxon>Neoptera</taxon>
        <taxon>Endopterygota</taxon>
        <taxon>Coleoptera</taxon>
        <taxon>Polyphaga</taxon>
        <taxon>Cucujiformia</taxon>
        <taxon>Tenebrionidae</taxon>
        <taxon>Tenebrio</taxon>
    </lineage>
</organism>
<accession>A0A8J6HLN7</accession>
<dbReference type="AlphaFoldDB" id="A0A8J6HLN7"/>
<dbReference type="Proteomes" id="UP000719412">
    <property type="component" value="Unassembled WGS sequence"/>
</dbReference>
<evidence type="ECO:0000313" key="2">
    <source>
        <dbReference type="Proteomes" id="UP000719412"/>
    </source>
</evidence>
<keyword evidence="2" id="KW-1185">Reference proteome</keyword>
<sequence>MADSKRKTLKDLARYELLLDSGSSARDSPVVGSMTLVKEALIRRDVSVGILLRRLPSRIGLPPRVRQHLLHTKTPPNLPL</sequence>
<reference evidence="1" key="2">
    <citation type="submission" date="2021-08" db="EMBL/GenBank/DDBJ databases">
        <authorList>
            <person name="Eriksson T."/>
        </authorList>
    </citation>
    <scope>NUCLEOTIDE SEQUENCE</scope>
    <source>
        <strain evidence="1">Stoneville</strain>
        <tissue evidence="1">Whole head</tissue>
    </source>
</reference>
<gene>
    <name evidence="1" type="ORF">GEV33_005857</name>
</gene>
<comment type="caution">
    <text evidence="1">The sequence shown here is derived from an EMBL/GenBank/DDBJ whole genome shotgun (WGS) entry which is preliminary data.</text>
</comment>